<keyword evidence="1" id="KW-0285">Flavoprotein</keyword>
<keyword evidence="4" id="KW-0503">Monooxygenase</keyword>
<dbReference type="Proteomes" id="UP001501319">
    <property type="component" value="Unassembled WGS sequence"/>
</dbReference>
<evidence type="ECO:0000313" key="6">
    <source>
        <dbReference type="EMBL" id="GAA1634844.1"/>
    </source>
</evidence>
<evidence type="ECO:0000256" key="1">
    <source>
        <dbReference type="ARBA" id="ARBA00022630"/>
    </source>
</evidence>
<sequence length="301" mass="33295">MDFSLWPNASRSWQEVLEGAEYAERTGWFGVWMADHFMLNGDDLSVPINECLALLAGLAVKTERVRIGSMVLGNTYRHPAVVANQAATLDQMSGGRFVLGIGAGWQVNEHRAYGIELPPVRELLARFEEACQVFKGLLTQERTTFDGKYYQLQDAPLEPKPAKLPILIGASGEKVALGIVAKYADEWNHWGLPEVAVQKGEAFARHCEKIGRDPKTVRRSSQAQIAIVVPGDTEAEETRARLLASGRMPVIMGSAEEVLDTVARYPEAGIDEFLVPDGNLGSGTRRFDALERLREEVFNKL</sequence>
<dbReference type="EMBL" id="BAAANE010000004">
    <property type="protein sequence ID" value="GAA1634844.1"/>
    <property type="molecule type" value="Genomic_DNA"/>
</dbReference>
<evidence type="ECO:0000259" key="5">
    <source>
        <dbReference type="Pfam" id="PF00296"/>
    </source>
</evidence>
<protein>
    <submittedName>
        <fullName evidence="6">LLM class flavin-dependent oxidoreductase</fullName>
    </submittedName>
</protein>
<dbReference type="Pfam" id="PF00296">
    <property type="entry name" value="Bac_luciferase"/>
    <property type="match status" value="1"/>
</dbReference>
<feature type="domain" description="Luciferase-like" evidence="5">
    <location>
        <begin position="5"/>
        <end position="245"/>
    </location>
</feature>
<keyword evidence="2" id="KW-0288">FMN</keyword>
<dbReference type="PANTHER" id="PTHR42847">
    <property type="entry name" value="ALKANESULFONATE MONOOXYGENASE"/>
    <property type="match status" value="1"/>
</dbReference>
<evidence type="ECO:0000256" key="4">
    <source>
        <dbReference type="ARBA" id="ARBA00023033"/>
    </source>
</evidence>
<proteinExistence type="predicted"/>
<dbReference type="Gene3D" id="3.20.20.30">
    <property type="entry name" value="Luciferase-like domain"/>
    <property type="match status" value="1"/>
</dbReference>
<dbReference type="InterPro" id="IPR019952">
    <property type="entry name" value="F420_OxRdatse_Rv1855c_pred"/>
</dbReference>
<dbReference type="SUPFAM" id="SSF51679">
    <property type="entry name" value="Bacterial luciferase-like"/>
    <property type="match status" value="1"/>
</dbReference>
<dbReference type="InterPro" id="IPR050172">
    <property type="entry name" value="SsuD_RutA_monooxygenase"/>
</dbReference>
<evidence type="ECO:0000256" key="3">
    <source>
        <dbReference type="ARBA" id="ARBA00023002"/>
    </source>
</evidence>
<dbReference type="RefSeq" id="WP_344111236.1">
    <property type="nucleotide sequence ID" value="NZ_BAAANE010000004.1"/>
</dbReference>
<dbReference type="PANTHER" id="PTHR42847:SF4">
    <property type="entry name" value="ALKANESULFONATE MONOOXYGENASE-RELATED"/>
    <property type="match status" value="1"/>
</dbReference>
<dbReference type="InterPro" id="IPR011251">
    <property type="entry name" value="Luciferase-like_dom"/>
</dbReference>
<dbReference type="NCBIfam" id="TIGR03560">
    <property type="entry name" value="F420_Rv1855c"/>
    <property type="match status" value="1"/>
</dbReference>
<keyword evidence="7" id="KW-1185">Reference proteome</keyword>
<name>A0ABN2F827_9ACTN</name>
<evidence type="ECO:0000313" key="7">
    <source>
        <dbReference type="Proteomes" id="UP001501319"/>
    </source>
</evidence>
<comment type="caution">
    <text evidence="6">The sequence shown here is derived from an EMBL/GenBank/DDBJ whole genome shotgun (WGS) entry which is preliminary data.</text>
</comment>
<keyword evidence="3" id="KW-0560">Oxidoreductase</keyword>
<reference evidence="6 7" key="1">
    <citation type="journal article" date="2019" name="Int. J. Syst. Evol. Microbiol.">
        <title>The Global Catalogue of Microorganisms (GCM) 10K type strain sequencing project: providing services to taxonomists for standard genome sequencing and annotation.</title>
        <authorList>
            <consortium name="The Broad Institute Genomics Platform"/>
            <consortium name="The Broad Institute Genome Sequencing Center for Infectious Disease"/>
            <person name="Wu L."/>
            <person name="Ma J."/>
        </authorList>
    </citation>
    <scope>NUCLEOTIDE SEQUENCE [LARGE SCALE GENOMIC DNA]</scope>
    <source>
        <strain evidence="6 7">JCM 14306</strain>
    </source>
</reference>
<dbReference type="InterPro" id="IPR036661">
    <property type="entry name" value="Luciferase-like_sf"/>
</dbReference>
<evidence type="ECO:0000256" key="2">
    <source>
        <dbReference type="ARBA" id="ARBA00022643"/>
    </source>
</evidence>
<organism evidence="6 7">
    <name type="scientific">Kribbella alba</name>
    <dbReference type="NCBI Taxonomy" id="190197"/>
    <lineage>
        <taxon>Bacteria</taxon>
        <taxon>Bacillati</taxon>
        <taxon>Actinomycetota</taxon>
        <taxon>Actinomycetes</taxon>
        <taxon>Propionibacteriales</taxon>
        <taxon>Kribbellaceae</taxon>
        <taxon>Kribbella</taxon>
    </lineage>
</organism>
<accession>A0ABN2F827</accession>
<gene>
    <name evidence="6" type="ORF">GCM10009744_24530</name>
</gene>